<sequence>MQLVSNDLDKEDISECEPILCQSDLSQRSIESSSSFEITSSGGDHAVIHEVDLEDIHVDENSRLVTTEQLQCRICLEIGGEDLIAPCNCKGTQKYVHRSCLDNWRSTKEGFAFAHCTECRAVFVLRANVPPDRGWLRWKFRFLVARDYAFIFIIVQLIVAFLGVLVYKFYGEELREMFGYEEHPYGFYTMAILAVVLVGLLYGFFIAIICGQRITERHYHVLAKQELTKEYVVEDREDKNVPELDPDHVKELTMLGLY</sequence>
<evidence type="ECO:0000256" key="4">
    <source>
        <dbReference type="ARBA" id="ARBA00022723"/>
    </source>
</evidence>
<keyword evidence="5" id="KW-0863">Zinc-finger</keyword>
<keyword evidence="3 9" id="KW-0812">Transmembrane</keyword>
<dbReference type="PANTHER" id="PTHR46347">
    <property type="entry name" value="RING/FYVE/PHD ZINC FINGER SUPERFAMILY PROTEIN"/>
    <property type="match status" value="1"/>
</dbReference>
<gene>
    <name evidence="12" type="primary">LOC107428130</name>
    <name evidence="13 14" type="synonym">LOC125418328</name>
</gene>
<evidence type="ECO:0000256" key="2">
    <source>
        <dbReference type="ARBA" id="ARBA00022475"/>
    </source>
</evidence>
<name>A0A6P4B696_ZIZJJ</name>
<evidence type="ECO:0000256" key="7">
    <source>
        <dbReference type="ARBA" id="ARBA00022989"/>
    </source>
</evidence>
<dbReference type="CDD" id="cd16495">
    <property type="entry name" value="RING_CH-C4HC3_MARCH"/>
    <property type="match status" value="1"/>
</dbReference>
<evidence type="ECO:0000313" key="12">
    <source>
        <dbReference type="RefSeq" id="XP_015894084.1"/>
    </source>
</evidence>
<reference evidence="12" key="1">
    <citation type="submission" date="2022-04" db="UniProtKB">
        <authorList>
            <consortium name="RefSeq"/>
        </authorList>
    </citation>
    <scope>IDENTIFICATION</scope>
    <source>
        <tissue evidence="12">In vitro plantlets</tissue>
        <tissue evidence="13 14">Seedling</tissue>
    </source>
</reference>
<protein>
    <submittedName>
        <fullName evidence="12">E3 ubiquitin-protein ligase MARCH1</fullName>
    </submittedName>
    <submittedName>
        <fullName evidence="13 14">Uncharacterized protein LOC125418328</fullName>
    </submittedName>
</protein>
<evidence type="ECO:0000256" key="3">
    <source>
        <dbReference type="ARBA" id="ARBA00022692"/>
    </source>
</evidence>
<evidence type="ECO:0000313" key="14">
    <source>
        <dbReference type="RefSeq" id="XP_048318110.1"/>
    </source>
</evidence>
<evidence type="ECO:0000256" key="9">
    <source>
        <dbReference type="SAM" id="Phobius"/>
    </source>
</evidence>
<dbReference type="RefSeq" id="XP_048318110.1">
    <property type="nucleotide sequence ID" value="XM_048462153.2"/>
</dbReference>
<evidence type="ECO:0000313" key="13">
    <source>
        <dbReference type="RefSeq" id="XP_048318109.1"/>
    </source>
</evidence>
<dbReference type="GO" id="GO:0008270">
    <property type="term" value="F:zinc ion binding"/>
    <property type="evidence" value="ECO:0007669"/>
    <property type="project" value="UniProtKB-KW"/>
</dbReference>
<evidence type="ECO:0000313" key="11">
    <source>
        <dbReference type="Proteomes" id="UP001652623"/>
    </source>
</evidence>
<dbReference type="InterPro" id="IPR013083">
    <property type="entry name" value="Znf_RING/FYVE/PHD"/>
</dbReference>
<accession>A0A6P4B696</accession>
<dbReference type="Gene3D" id="3.30.40.10">
    <property type="entry name" value="Zinc/RING finger domain, C3HC4 (zinc finger)"/>
    <property type="match status" value="1"/>
</dbReference>
<dbReference type="SMART" id="SM00744">
    <property type="entry name" value="RINGv"/>
    <property type="match status" value="1"/>
</dbReference>
<evidence type="ECO:0000256" key="1">
    <source>
        <dbReference type="ARBA" id="ARBA00004651"/>
    </source>
</evidence>
<evidence type="ECO:0000259" key="10">
    <source>
        <dbReference type="PROSITE" id="PS51292"/>
    </source>
</evidence>
<dbReference type="Pfam" id="PF12906">
    <property type="entry name" value="RINGv"/>
    <property type="match status" value="1"/>
</dbReference>
<dbReference type="SUPFAM" id="SSF57850">
    <property type="entry name" value="RING/U-box"/>
    <property type="match status" value="1"/>
</dbReference>
<evidence type="ECO:0000256" key="6">
    <source>
        <dbReference type="ARBA" id="ARBA00022833"/>
    </source>
</evidence>
<comment type="subcellular location">
    <subcellularLocation>
        <location evidence="1">Cell membrane</location>
        <topology evidence="1">Multi-pass membrane protein</topology>
    </subcellularLocation>
</comment>
<dbReference type="PROSITE" id="PS51292">
    <property type="entry name" value="ZF_RING_CH"/>
    <property type="match status" value="1"/>
</dbReference>
<dbReference type="AlphaFoldDB" id="A0A6P4B696"/>
<evidence type="ECO:0000256" key="5">
    <source>
        <dbReference type="ARBA" id="ARBA00022771"/>
    </source>
</evidence>
<feature type="transmembrane region" description="Helical" evidence="9">
    <location>
        <begin position="187"/>
        <end position="210"/>
    </location>
</feature>
<keyword evidence="8 9" id="KW-0472">Membrane</keyword>
<dbReference type="Pfam" id="PF02687">
    <property type="entry name" value="FtsX"/>
    <property type="match status" value="1"/>
</dbReference>
<keyword evidence="6" id="KW-0862">Zinc</keyword>
<dbReference type="RefSeq" id="XP_015894084.1">
    <property type="nucleotide sequence ID" value="XM_016038598.2"/>
</dbReference>
<proteinExistence type="predicted"/>
<dbReference type="PANTHER" id="PTHR46347:SF2">
    <property type="entry name" value="OS02G0132300 PROTEIN"/>
    <property type="match status" value="1"/>
</dbReference>
<dbReference type="Proteomes" id="UP001652623">
    <property type="component" value="Chromosome 12"/>
</dbReference>
<keyword evidence="2" id="KW-1003">Cell membrane</keyword>
<keyword evidence="11" id="KW-1185">Reference proteome</keyword>
<evidence type="ECO:0000256" key="8">
    <source>
        <dbReference type="ARBA" id="ARBA00023136"/>
    </source>
</evidence>
<dbReference type="InterPro" id="IPR011016">
    <property type="entry name" value="Znf_RING-CH"/>
</dbReference>
<organism evidence="12">
    <name type="scientific">Ziziphus jujuba</name>
    <name type="common">Chinese jujube</name>
    <name type="synonym">Ziziphus sativa</name>
    <dbReference type="NCBI Taxonomy" id="326968"/>
    <lineage>
        <taxon>Eukaryota</taxon>
        <taxon>Viridiplantae</taxon>
        <taxon>Streptophyta</taxon>
        <taxon>Embryophyta</taxon>
        <taxon>Tracheophyta</taxon>
        <taxon>Spermatophyta</taxon>
        <taxon>Magnoliopsida</taxon>
        <taxon>eudicotyledons</taxon>
        <taxon>Gunneridae</taxon>
        <taxon>Pentapetalae</taxon>
        <taxon>rosids</taxon>
        <taxon>fabids</taxon>
        <taxon>Rosales</taxon>
        <taxon>Rhamnaceae</taxon>
        <taxon>Paliureae</taxon>
        <taxon>Ziziphus</taxon>
    </lineage>
</organism>
<keyword evidence="7 9" id="KW-1133">Transmembrane helix</keyword>
<dbReference type="InterPro" id="IPR003838">
    <property type="entry name" value="ABC3_permease_C"/>
</dbReference>
<feature type="domain" description="RING-CH-type" evidence="10">
    <location>
        <begin position="64"/>
        <end position="126"/>
    </location>
</feature>
<feature type="transmembrane region" description="Helical" evidence="9">
    <location>
        <begin position="148"/>
        <end position="167"/>
    </location>
</feature>
<keyword evidence="4" id="KW-0479">Metal-binding</keyword>
<dbReference type="RefSeq" id="XP_048318109.1">
    <property type="nucleotide sequence ID" value="XM_048462152.2"/>
</dbReference>